<reference evidence="1 2" key="1">
    <citation type="submission" date="2018-02" db="EMBL/GenBank/DDBJ databases">
        <title>8 Nocardia nova and 1 Nocardia cyriacigeorgica strain used for evolution to TMP-SMX.</title>
        <authorList>
            <person name="Mehta H."/>
            <person name="Weng J."/>
            <person name="Shamoo Y."/>
        </authorList>
    </citation>
    <scope>NUCLEOTIDE SEQUENCE [LARGE SCALE GENOMIC DNA]</scope>
    <source>
        <strain evidence="1 2">BAA2227</strain>
    </source>
</reference>
<dbReference type="EMBL" id="PSZD01000006">
    <property type="protein sequence ID" value="PPJ29326.1"/>
    <property type="molecule type" value="Genomic_DNA"/>
</dbReference>
<evidence type="ECO:0000313" key="2">
    <source>
        <dbReference type="Proteomes" id="UP000238356"/>
    </source>
</evidence>
<evidence type="ECO:0000313" key="1">
    <source>
        <dbReference type="EMBL" id="PPJ29326.1"/>
    </source>
</evidence>
<comment type="caution">
    <text evidence="1">The sequence shown here is derived from an EMBL/GenBank/DDBJ whole genome shotgun (WGS) entry which is preliminary data.</text>
</comment>
<keyword evidence="2" id="KW-1185">Reference proteome</keyword>
<accession>A0A2S6A8Q3</accession>
<organism evidence="1 2">
    <name type="scientific">Nocardia nova</name>
    <dbReference type="NCBI Taxonomy" id="37330"/>
    <lineage>
        <taxon>Bacteria</taxon>
        <taxon>Bacillati</taxon>
        <taxon>Actinomycetota</taxon>
        <taxon>Actinomycetes</taxon>
        <taxon>Mycobacteriales</taxon>
        <taxon>Nocardiaceae</taxon>
        <taxon>Nocardia</taxon>
    </lineage>
</organism>
<gene>
    <name evidence="1" type="ORF">C5F51_12935</name>
</gene>
<proteinExistence type="predicted"/>
<dbReference type="Proteomes" id="UP000238356">
    <property type="component" value="Unassembled WGS sequence"/>
</dbReference>
<sequence length="205" mass="21433">MSERYAELRSALIEQPLVDPPLLEPGPVAHDSISLEDLVAAEALHVYEAPPTAGGGDTAMLSAKDVRLGRAASRWGDADAPGAVLVRAGDVAVVMGADPAAHVCTEDGVLLGSGIHLLRGSATIIAPQFLAGVLRAAIADGPVDLYRVQIPRVPLIDQRRLGAAFRQLAEVEATWRLRRAAVEQVVHAGVRGLAAGVLRPATVDE</sequence>
<dbReference type="RefSeq" id="WP_104363185.1">
    <property type="nucleotide sequence ID" value="NZ_PSZD01000006.1"/>
</dbReference>
<evidence type="ECO:0008006" key="3">
    <source>
        <dbReference type="Google" id="ProtNLM"/>
    </source>
</evidence>
<dbReference type="AlphaFoldDB" id="A0A2S6A8Q3"/>
<protein>
    <recommendedName>
        <fullName evidence="3">Restriction endonuclease subunit S</fullName>
    </recommendedName>
</protein>
<name>A0A2S6A8Q3_9NOCA</name>